<organism evidence="1 2">
    <name type="scientific">Robbsia andropogonis</name>
    <dbReference type="NCBI Taxonomy" id="28092"/>
    <lineage>
        <taxon>Bacteria</taxon>
        <taxon>Pseudomonadati</taxon>
        <taxon>Pseudomonadota</taxon>
        <taxon>Betaproteobacteria</taxon>
        <taxon>Burkholderiales</taxon>
        <taxon>Burkholderiaceae</taxon>
        <taxon>Robbsia</taxon>
    </lineage>
</organism>
<evidence type="ECO:0008006" key="3">
    <source>
        <dbReference type="Google" id="ProtNLM"/>
    </source>
</evidence>
<comment type="caution">
    <text evidence="1">The sequence shown here is derived from an EMBL/GenBank/DDBJ whole genome shotgun (WGS) entry which is preliminary data.</text>
</comment>
<keyword evidence="2" id="KW-1185">Reference proteome</keyword>
<dbReference type="Proteomes" id="UP000033618">
    <property type="component" value="Unassembled WGS sequence"/>
</dbReference>
<gene>
    <name evidence="1" type="ORF">WM40_20750</name>
</gene>
<proteinExistence type="predicted"/>
<dbReference type="PATRIC" id="fig|28092.6.peg.4879"/>
<dbReference type="AlphaFoldDB" id="A0A0F5JX69"/>
<protein>
    <recommendedName>
        <fullName evidence="3">Cupin</fullName>
    </recommendedName>
</protein>
<reference evidence="1 2" key="1">
    <citation type="submission" date="2015-03" db="EMBL/GenBank/DDBJ databases">
        <title>Draft Genome Sequence of Burkholderia andropogonis type strain ICMP2807, isolated from Sorghum bicolor.</title>
        <authorList>
            <person name="Lopes-Santos L."/>
            <person name="Castro D.B."/>
            <person name="Ottoboni L.M."/>
            <person name="Park D."/>
            <person name="Weirc B.S."/>
            <person name="Destefano S.A."/>
        </authorList>
    </citation>
    <scope>NUCLEOTIDE SEQUENCE [LARGE SCALE GENOMIC DNA]</scope>
    <source>
        <strain evidence="1 2">ICMP2807</strain>
    </source>
</reference>
<dbReference type="STRING" id="28092.WM40_20750"/>
<evidence type="ECO:0000313" key="1">
    <source>
        <dbReference type="EMBL" id="KKB61867.1"/>
    </source>
</evidence>
<name>A0A0F5JX69_9BURK</name>
<evidence type="ECO:0000313" key="2">
    <source>
        <dbReference type="Proteomes" id="UP000033618"/>
    </source>
</evidence>
<dbReference type="EMBL" id="LAQU01000030">
    <property type="protein sequence ID" value="KKB61867.1"/>
    <property type="molecule type" value="Genomic_DNA"/>
</dbReference>
<sequence>MAVYGPGFKWLVGMHPFEAKALVMHGTVRIENGGGTQGYHGGDIFHLTEEARHREWFGVNGVRYLVGRRS</sequence>
<accession>A0A0F5JX69</accession>